<evidence type="ECO:0000313" key="2">
    <source>
        <dbReference type="Proteomes" id="UP000766698"/>
    </source>
</evidence>
<name>A0ABR6EJY1_9ACTN</name>
<dbReference type="EMBL" id="WMLF01000305">
    <property type="protein sequence ID" value="MBB1245573.1"/>
    <property type="molecule type" value="Genomic_DNA"/>
</dbReference>
<gene>
    <name evidence="1" type="ORF">GL263_18710</name>
</gene>
<reference evidence="2" key="1">
    <citation type="journal article" date="2020" name="Syst. Appl. Microbiol.">
        <title>Streptomyces alkaliterrae sp. nov., isolated from an alkaline soil, and emended descriptions of Streptomyces alkaliphilus, Streptomyces calidiresistens and Streptomyces durbertensis.</title>
        <authorList>
            <person name="Swiecimska M."/>
            <person name="Golinska P."/>
            <person name="Nouioui I."/>
            <person name="Wypij M."/>
            <person name="Rai M."/>
            <person name="Sangal V."/>
            <person name="Goodfellow M."/>
        </authorList>
    </citation>
    <scope>NUCLEOTIDE SEQUENCE [LARGE SCALE GENOMIC DNA]</scope>
    <source>
        <strain evidence="2">DSM 104538</strain>
    </source>
</reference>
<protein>
    <submittedName>
        <fullName evidence="1">Uncharacterized protein</fullName>
    </submittedName>
</protein>
<organism evidence="1 2">
    <name type="scientific">Streptomyces durbertensis</name>
    <dbReference type="NCBI Taxonomy" id="2448886"/>
    <lineage>
        <taxon>Bacteria</taxon>
        <taxon>Bacillati</taxon>
        <taxon>Actinomycetota</taxon>
        <taxon>Actinomycetes</taxon>
        <taxon>Kitasatosporales</taxon>
        <taxon>Streptomycetaceae</taxon>
        <taxon>Streptomyces</taxon>
    </lineage>
</organism>
<evidence type="ECO:0000313" key="1">
    <source>
        <dbReference type="EMBL" id="MBB1245573.1"/>
    </source>
</evidence>
<dbReference type="Proteomes" id="UP000766698">
    <property type="component" value="Unassembled WGS sequence"/>
</dbReference>
<sequence>METCVDSAGNVTTVCCRPLSEEELLYEEAEVNDLLAESGVPARPRGRIWLLRPPEGFTSLAAVLGHLLAAADKHGVRQACCSEFVQLSHAELRHLFQLS</sequence>
<dbReference type="InterPro" id="IPR046000">
    <property type="entry name" value="DUF5956"/>
</dbReference>
<proteinExistence type="predicted"/>
<keyword evidence="2" id="KW-1185">Reference proteome</keyword>
<dbReference type="Pfam" id="PF19381">
    <property type="entry name" value="DUF5956"/>
    <property type="match status" value="1"/>
</dbReference>
<comment type="caution">
    <text evidence="1">The sequence shown here is derived from an EMBL/GenBank/DDBJ whole genome shotgun (WGS) entry which is preliminary data.</text>
</comment>
<accession>A0ABR6EJY1</accession>